<dbReference type="PANTHER" id="PTHR34477:SF1">
    <property type="entry name" value="UPF0213 PROTEIN YHBQ"/>
    <property type="match status" value="1"/>
</dbReference>
<dbReference type="InterPro" id="IPR050190">
    <property type="entry name" value="UPF0213_domain"/>
</dbReference>
<dbReference type="SUPFAM" id="SSF82771">
    <property type="entry name" value="GIY-YIG endonuclease"/>
    <property type="match status" value="1"/>
</dbReference>
<sequence>MEYFVYILYSQSIDKFYVGHCQNLEDRISRHNGDRSKYTKIAMDWEVKYTESFSTRGKAMEREREIKRKKSRKYIEFLISEDKG</sequence>
<feature type="domain" description="GIY-YIG" evidence="2">
    <location>
        <begin position="1"/>
        <end position="76"/>
    </location>
</feature>
<evidence type="ECO:0000313" key="3">
    <source>
        <dbReference type="EMBL" id="MBO0330810.1"/>
    </source>
</evidence>
<proteinExistence type="inferred from homology"/>
<dbReference type="CDD" id="cd10449">
    <property type="entry name" value="GIY-YIG_SLX1_like"/>
    <property type="match status" value="1"/>
</dbReference>
<comment type="similarity">
    <text evidence="1">Belongs to the UPF0213 family.</text>
</comment>
<dbReference type="InterPro" id="IPR035901">
    <property type="entry name" value="GIY-YIG_endonuc_sf"/>
</dbReference>
<dbReference type="Pfam" id="PF01541">
    <property type="entry name" value="GIY-YIG"/>
    <property type="match status" value="1"/>
</dbReference>
<protein>
    <submittedName>
        <fullName evidence="3">GIY-YIG nuclease family protein</fullName>
    </submittedName>
</protein>
<dbReference type="InterPro" id="IPR000305">
    <property type="entry name" value="GIY-YIG_endonuc"/>
</dbReference>
<dbReference type="PROSITE" id="PS50164">
    <property type="entry name" value="GIY_YIG"/>
    <property type="match status" value="1"/>
</dbReference>
<evidence type="ECO:0000256" key="1">
    <source>
        <dbReference type="ARBA" id="ARBA00007435"/>
    </source>
</evidence>
<keyword evidence="4" id="KW-1185">Reference proteome</keyword>
<organism evidence="3 4">
    <name type="scientific">[Muricauda] lutisoli</name>
    <dbReference type="NCBI Taxonomy" id="2816035"/>
    <lineage>
        <taxon>Bacteria</taxon>
        <taxon>Pseudomonadati</taxon>
        <taxon>Bacteroidota</taxon>
        <taxon>Flavobacteriia</taxon>
        <taxon>Flavobacteriales</taxon>
        <taxon>Flavobacteriaceae</taxon>
        <taxon>Allomuricauda</taxon>
    </lineage>
</organism>
<evidence type="ECO:0000259" key="2">
    <source>
        <dbReference type="PROSITE" id="PS50164"/>
    </source>
</evidence>
<dbReference type="Proteomes" id="UP000664163">
    <property type="component" value="Unassembled WGS sequence"/>
</dbReference>
<name>A0ABS3EX50_9FLAO</name>
<evidence type="ECO:0000313" key="4">
    <source>
        <dbReference type="Proteomes" id="UP000664163"/>
    </source>
</evidence>
<reference evidence="3 4" key="1">
    <citation type="submission" date="2021-03" db="EMBL/GenBank/DDBJ databases">
        <title>Muricauda sp. CAU 1631 isolated from Incheon.</title>
        <authorList>
            <person name="Kim W."/>
        </authorList>
    </citation>
    <scope>NUCLEOTIDE SEQUENCE [LARGE SCALE GENOMIC DNA]</scope>
    <source>
        <strain evidence="3 4">CAU 1631</strain>
    </source>
</reference>
<accession>A0ABS3EX50</accession>
<dbReference type="Gene3D" id="3.40.1440.10">
    <property type="entry name" value="GIY-YIG endonuclease"/>
    <property type="match status" value="1"/>
</dbReference>
<comment type="caution">
    <text evidence="3">The sequence shown here is derived from an EMBL/GenBank/DDBJ whole genome shotgun (WGS) entry which is preliminary data.</text>
</comment>
<gene>
    <name evidence="3" type="ORF">J0X13_09620</name>
</gene>
<dbReference type="PANTHER" id="PTHR34477">
    <property type="entry name" value="UPF0213 PROTEIN YHBQ"/>
    <property type="match status" value="1"/>
</dbReference>
<dbReference type="EMBL" id="JAFLND010000002">
    <property type="protein sequence ID" value="MBO0330810.1"/>
    <property type="molecule type" value="Genomic_DNA"/>
</dbReference>